<evidence type="ECO:0000256" key="2">
    <source>
        <dbReference type="PROSITE-ProRule" id="PRU00335"/>
    </source>
</evidence>
<comment type="caution">
    <text evidence="4">The sequence shown here is derived from an EMBL/GenBank/DDBJ whole genome shotgun (WGS) entry which is preliminary data.</text>
</comment>
<reference evidence="4 5" key="1">
    <citation type="journal article" date="2013" name="Genome Announc.">
        <title>Draft Genome Sequence of Arthrobacter gangotriensis Strain Lz1yT, Isolated from a Penguin Rookery Soil Sample Collected in Antarctica, near the Indian Station Dakshin Gangotri.</title>
        <authorList>
            <person name="Shivaji S."/>
            <person name="Ara S."/>
            <person name="Bandi S."/>
            <person name="Singh A."/>
            <person name="Kumar Pinnaka A."/>
        </authorList>
    </citation>
    <scope>NUCLEOTIDE SEQUENCE [LARGE SCALE GENOMIC DNA]</scope>
    <source>
        <strain evidence="4 5">Lz1y</strain>
    </source>
</reference>
<evidence type="ECO:0000256" key="1">
    <source>
        <dbReference type="ARBA" id="ARBA00023125"/>
    </source>
</evidence>
<evidence type="ECO:0000313" key="4">
    <source>
        <dbReference type="EMBL" id="EMQ96604.1"/>
    </source>
</evidence>
<gene>
    <name evidence="4" type="ORF">ADIAG_04078</name>
</gene>
<sequence>MNMEHREKRRAALVAAASSDLRNGGAASSMLARVGNSVGLARSSVYEYFGSSGDLLAEVAVREFGEWAREVRAAVDSADPGWPQLHAYISRTLTMVGEGKHDIAVALEKVDFTDAQRAKFRDLHIELTKPLLQSLVFLEVPYPETHATMIQGIIDGATRQIGRGADAAQLSVIACELIMNGLSTIHVP</sequence>
<name>M7N4C7_9MICC</name>
<dbReference type="RefSeq" id="WP_007273223.1">
    <property type="nucleotide sequence ID" value="NZ_AOCK01000018.1"/>
</dbReference>
<evidence type="ECO:0000259" key="3">
    <source>
        <dbReference type="PROSITE" id="PS50977"/>
    </source>
</evidence>
<organism evidence="4 5">
    <name type="scientific">Paeniglutamicibacter gangotriensis Lz1y</name>
    <dbReference type="NCBI Taxonomy" id="1276920"/>
    <lineage>
        <taxon>Bacteria</taxon>
        <taxon>Bacillati</taxon>
        <taxon>Actinomycetota</taxon>
        <taxon>Actinomycetes</taxon>
        <taxon>Micrococcales</taxon>
        <taxon>Micrococcaceae</taxon>
        <taxon>Paeniglutamicibacter</taxon>
    </lineage>
</organism>
<feature type="DNA-binding region" description="H-T-H motif" evidence="2">
    <location>
        <begin position="30"/>
        <end position="49"/>
    </location>
</feature>
<accession>M7N4C7</accession>
<dbReference type="EMBL" id="AOCK01000018">
    <property type="protein sequence ID" value="EMQ96604.1"/>
    <property type="molecule type" value="Genomic_DNA"/>
</dbReference>
<keyword evidence="1 2" id="KW-0238">DNA-binding</keyword>
<dbReference type="Gene3D" id="1.10.357.10">
    <property type="entry name" value="Tetracycline Repressor, domain 2"/>
    <property type="match status" value="1"/>
</dbReference>
<keyword evidence="5" id="KW-1185">Reference proteome</keyword>
<dbReference type="AlphaFoldDB" id="M7N4C7"/>
<dbReference type="STRING" id="1276920.ADIAG_04078"/>
<dbReference type="InterPro" id="IPR009057">
    <property type="entry name" value="Homeodomain-like_sf"/>
</dbReference>
<dbReference type="eggNOG" id="COG1309">
    <property type="taxonomic scope" value="Bacteria"/>
</dbReference>
<dbReference type="GO" id="GO:0003677">
    <property type="term" value="F:DNA binding"/>
    <property type="evidence" value="ECO:0007669"/>
    <property type="project" value="UniProtKB-UniRule"/>
</dbReference>
<dbReference type="Proteomes" id="UP000012015">
    <property type="component" value="Unassembled WGS sequence"/>
</dbReference>
<dbReference type="InterPro" id="IPR001647">
    <property type="entry name" value="HTH_TetR"/>
</dbReference>
<feature type="domain" description="HTH tetR-type" evidence="3">
    <location>
        <begin position="7"/>
        <end position="67"/>
    </location>
</feature>
<dbReference type="PATRIC" id="fig|1276920.7.peg.4063"/>
<dbReference type="PROSITE" id="PS50977">
    <property type="entry name" value="HTH_TETR_2"/>
    <property type="match status" value="1"/>
</dbReference>
<dbReference type="SUPFAM" id="SSF46689">
    <property type="entry name" value="Homeodomain-like"/>
    <property type="match status" value="1"/>
</dbReference>
<evidence type="ECO:0000313" key="5">
    <source>
        <dbReference type="Proteomes" id="UP000012015"/>
    </source>
</evidence>
<proteinExistence type="predicted"/>
<protein>
    <recommendedName>
        <fullName evidence="3">HTH tetR-type domain-containing protein</fullName>
    </recommendedName>
</protein>